<protein>
    <recommendedName>
        <fullName evidence="6">Glucuronosyltransferase</fullName>
    </recommendedName>
</protein>
<dbReference type="PANTHER" id="PTHR48043:SF145">
    <property type="entry name" value="FI06409P-RELATED"/>
    <property type="match status" value="1"/>
</dbReference>
<evidence type="ECO:0008006" key="6">
    <source>
        <dbReference type="Google" id="ProtNLM"/>
    </source>
</evidence>
<dbReference type="InterPro" id="IPR002213">
    <property type="entry name" value="UDP_glucos_trans"/>
</dbReference>
<keyword evidence="5" id="KW-1185">Reference proteome</keyword>
<dbReference type="OrthoDB" id="5835829at2759"/>
<dbReference type="SUPFAM" id="SSF53756">
    <property type="entry name" value="UDP-Glycosyltransferase/glycogen phosphorylase"/>
    <property type="match status" value="1"/>
</dbReference>
<comment type="caution">
    <text evidence="4">The sequence shown here is derived from an EMBL/GenBank/DDBJ whole genome shotgun (WGS) entry which is preliminary data.</text>
</comment>
<evidence type="ECO:0000313" key="5">
    <source>
        <dbReference type="Proteomes" id="UP001152888"/>
    </source>
</evidence>
<keyword evidence="3" id="KW-0808">Transferase</keyword>
<evidence type="ECO:0000313" key="4">
    <source>
        <dbReference type="EMBL" id="CAH1987229.1"/>
    </source>
</evidence>
<dbReference type="Pfam" id="PF00201">
    <property type="entry name" value="UDPGT"/>
    <property type="match status" value="1"/>
</dbReference>
<dbReference type="GO" id="GO:0008194">
    <property type="term" value="F:UDP-glycosyltransferase activity"/>
    <property type="evidence" value="ECO:0007669"/>
    <property type="project" value="InterPro"/>
</dbReference>
<evidence type="ECO:0000256" key="1">
    <source>
        <dbReference type="ARBA" id="ARBA00009995"/>
    </source>
</evidence>
<comment type="similarity">
    <text evidence="1">Belongs to the UDP-glycosyltransferase family.</text>
</comment>
<sequence length="88" mass="9647">MNIYMNAFWRDDIPTGHPNVKAFIFQGGISSLAEAAYCGIPSIVIPFYADQLTNALIAESKAGGVVLQIDDINVKNFRNAIKEVFSPK</sequence>
<proteinExistence type="inferred from homology"/>
<organism evidence="4 5">
    <name type="scientific">Acanthoscelides obtectus</name>
    <name type="common">Bean weevil</name>
    <name type="synonym">Bruchus obtectus</name>
    <dbReference type="NCBI Taxonomy" id="200917"/>
    <lineage>
        <taxon>Eukaryota</taxon>
        <taxon>Metazoa</taxon>
        <taxon>Ecdysozoa</taxon>
        <taxon>Arthropoda</taxon>
        <taxon>Hexapoda</taxon>
        <taxon>Insecta</taxon>
        <taxon>Pterygota</taxon>
        <taxon>Neoptera</taxon>
        <taxon>Endopterygota</taxon>
        <taxon>Coleoptera</taxon>
        <taxon>Polyphaga</taxon>
        <taxon>Cucujiformia</taxon>
        <taxon>Chrysomeloidea</taxon>
        <taxon>Chrysomelidae</taxon>
        <taxon>Bruchinae</taxon>
        <taxon>Bruchini</taxon>
        <taxon>Acanthoscelides</taxon>
    </lineage>
</organism>
<dbReference type="Proteomes" id="UP001152888">
    <property type="component" value="Unassembled WGS sequence"/>
</dbReference>
<evidence type="ECO:0000256" key="3">
    <source>
        <dbReference type="ARBA" id="ARBA00022679"/>
    </source>
</evidence>
<dbReference type="AlphaFoldDB" id="A0A9P0L423"/>
<dbReference type="EMBL" id="CAKOFQ010007013">
    <property type="protein sequence ID" value="CAH1987229.1"/>
    <property type="molecule type" value="Genomic_DNA"/>
</dbReference>
<dbReference type="PANTHER" id="PTHR48043">
    <property type="entry name" value="EG:EG0003.4 PROTEIN-RELATED"/>
    <property type="match status" value="1"/>
</dbReference>
<dbReference type="Gene3D" id="3.40.50.2000">
    <property type="entry name" value="Glycogen Phosphorylase B"/>
    <property type="match status" value="1"/>
</dbReference>
<gene>
    <name evidence="4" type="ORF">ACAOBT_LOCUS17736</name>
</gene>
<dbReference type="InterPro" id="IPR050271">
    <property type="entry name" value="UDP-glycosyltransferase"/>
</dbReference>
<evidence type="ECO:0000256" key="2">
    <source>
        <dbReference type="ARBA" id="ARBA00022676"/>
    </source>
</evidence>
<name>A0A9P0L423_ACAOB</name>
<accession>A0A9P0L423</accession>
<reference evidence="4" key="1">
    <citation type="submission" date="2022-03" db="EMBL/GenBank/DDBJ databases">
        <authorList>
            <person name="Sayadi A."/>
        </authorList>
    </citation>
    <scope>NUCLEOTIDE SEQUENCE</scope>
</reference>
<keyword evidence="2" id="KW-0328">Glycosyltransferase</keyword>